<dbReference type="EMBL" id="VCLB01000013">
    <property type="protein sequence ID" value="TNB46077.1"/>
    <property type="molecule type" value="Genomic_DNA"/>
</dbReference>
<dbReference type="PROSITE" id="PS51318">
    <property type="entry name" value="TAT"/>
    <property type="match status" value="1"/>
</dbReference>
<dbReference type="InterPro" id="IPR011706">
    <property type="entry name" value="Cu-oxidase_C"/>
</dbReference>
<organism evidence="5 6">
    <name type="scientific">Martelella lutilitoris</name>
    <dbReference type="NCBI Taxonomy" id="2583532"/>
    <lineage>
        <taxon>Bacteria</taxon>
        <taxon>Pseudomonadati</taxon>
        <taxon>Pseudomonadota</taxon>
        <taxon>Alphaproteobacteria</taxon>
        <taxon>Hyphomicrobiales</taxon>
        <taxon>Aurantimonadaceae</taxon>
        <taxon>Martelella</taxon>
    </lineage>
</organism>
<dbReference type="InterPro" id="IPR006311">
    <property type="entry name" value="TAT_signal"/>
</dbReference>
<dbReference type="PANTHER" id="PTHR11709:SF2">
    <property type="entry name" value="MULTICOPPER OXIDASE LPR1"/>
    <property type="match status" value="1"/>
</dbReference>
<dbReference type="GO" id="GO:0016491">
    <property type="term" value="F:oxidoreductase activity"/>
    <property type="evidence" value="ECO:0007669"/>
    <property type="project" value="UniProtKB-KW"/>
</dbReference>
<proteinExistence type="predicted"/>
<evidence type="ECO:0000313" key="6">
    <source>
        <dbReference type="Proteomes" id="UP000307874"/>
    </source>
</evidence>
<dbReference type="PROSITE" id="PS00079">
    <property type="entry name" value="MULTICOPPER_OXIDASE1"/>
    <property type="match status" value="1"/>
</dbReference>
<dbReference type="Proteomes" id="UP000307874">
    <property type="component" value="Unassembled WGS sequence"/>
</dbReference>
<dbReference type="GO" id="GO:0005507">
    <property type="term" value="F:copper ion binding"/>
    <property type="evidence" value="ECO:0007669"/>
    <property type="project" value="InterPro"/>
</dbReference>
<dbReference type="OrthoDB" id="9757546at2"/>
<dbReference type="InterPro" id="IPR002355">
    <property type="entry name" value="Cu_oxidase_Cu_BS"/>
</dbReference>
<protein>
    <submittedName>
        <fullName evidence="5">Multicopper oxidase family protein</fullName>
    </submittedName>
</protein>
<comment type="caution">
    <text evidence="5">The sequence shown here is derived from an EMBL/GenBank/DDBJ whole genome shotgun (WGS) entry which is preliminary data.</text>
</comment>
<dbReference type="RefSeq" id="WP_138750257.1">
    <property type="nucleotide sequence ID" value="NZ_VCLB01000013.1"/>
</dbReference>
<gene>
    <name evidence="5" type="ORF">FF124_20040</name>
</gene>
<evidence type="ECO:0000259" key="4">
    <source>
        <dbReference type="Pfam" id="PF07732"/>
    </source>
</evidence>
<dbReference type="CDD" id="cd13861">
    <property type="entry name" value="CuRO_1_CumA_like"/>
    <property type="match status" value="1"/>
</dbReference>
<evidence type="ECO:0000259" key="3">
    <source>
        <dbReference type="Pfam" id="PF07731"/>
    </source>
</evidence>
<evidence type="ECO:0000256" key="2">
    <source>
        <dbReference type="ARBA" id="ARBA00023002"/>
    </source>
</evidence>
<dbReference type="Pfam" id="PF07732">
    <property type="entry name" value="Cu-oxidase_3"/>
    <property type="match status" value="1"/>
</dbReference>
<dbReference type="InterPro" id="IPR008972">
    <property type="entry name" value="Cupredoxin"/>
</dbReference>
<feature type="domain" description="Plastocyanin-like" evidence="3">
    <location>
        <begin position="354"/>
        <end position="464"/>
    </location>
</feature>
<dbReference type="AlphaFoldDB" id="A0A5C4JL90"/>
<dbReference type="Pfam" id="PF07731">
    <property type="entry name" value="Cu-oxidase_2"/>
    <property type="match status" value="1"/>
</dbReference>
<reference evidence="5 6" key="1">
    <citation type="submission" date="2019-05" db="EMBL/GenBank/DDBJ databases">
        <authorList>
            <person name="Lee S.D."/>
        </authorList>
    </citation>
    <scope>NUCLEOTIDE SEQUENCE [LARGE SCALE GENOMIC DNA]</scope>
    <source>
        <strain evidence="5 6">GH2-6</strain>
    </source>
</reference>
<evidence type="ECO:0000313" key="5">
    <source>
        <dbReference type="EMBL" id="TNB46077.1"/>
    </source>
</evidence>
<dbReference type="InterPro" id="IPR033138">
    <property type="entry name" value="Cu_oxidase_CS"/>
</dbReference>
<dbReference type="Gene3D" id="2.60.40.420">
    <property type="entry name" value="Cupredoxins - blue copper proteins"/>
    <property type="match status" value="3"/>
</dbReference>
<dbReference type="PROSITE" id="PS00080">
    <property type="entry name" value="MULTICOPPER_OXIDASE2"/>
    <property type="match status" value="1"/>
</dbReference>
<evidence type="ECO:0000256" key="1">
    <source>
        <dbReference type="ARBA" id="ARBA00022723"/>
    </source>
</evidence>
<name>A0A5C4JL90_9HYPH</name>
<reference evidence="5 6" key="2">
    <citation type="submission" date="2019-06" db="EMBL/GenBank/DDBJ databases">
        <title>Martelella lutilitoris sp. nov., isolated from a tidal mudflat.</title>
        <authorList>
            <person name="Kim Y.-J."/>
        </authorList>
    </citation>
    <scope>NUCLEOTIDE SEQUENCE [LARGE SCALE GENOMIC DNA]</scope>
    <source>
        <strain evidence="5 6">GH2-6</strain>
    </source>
</reference>
<dbReference type="InterPro" id="IPR045087">
    <property type="entry name" value="Cu-oxidase_fam"/>
</dbReference>
<accession>A0A5C4JL90</accession>
<keyword evidence="2" id="KW-0560">Oxidoreductase</keyword>
<keyword evidence="6" id="KW-1185">Reference proteome</keyword>
<dbReference type="InterPro" id="IPR011707">
    <property type="entry name" value="Cu-oxidase-like_N"/>
</dbReference>
<dbReference type="PANTHER" id="PTHR11709">
    <property type="entry name" value="MULTI-COPPER OXIDASE"/>
    <property type="match status" value="1"/>
</dbReference>
<sequence length="465" mass="51620">MFWTRRHFLKSASAVTFATAFSQFGRPAIAEDGFLEISAGPSRQKLYRNDGMASDLWTYNGTSPGPEIRVRRGEPIRVRFTNNLQEPSSIHWHGVRIANPMDGVAGLTQKAVAPGETFEYDFVAPDAGTFWYHAHNKSWNQVGRGLYGPLIVEDDEAFFDQVHDLTLVIDDWQLGEGGVLDNASFGGLMEWAHGGRMGNWITVNGEPLPAFELNKGEPYRLRLINAANARIFALDPNKFGARILAYDGQSLGRAETLTYEPFLLGPAQRADLLVIPEDGFALEDVSGDRPFAFATFQVRGNGNIQDDPKLPKPNPIPEPDLENARRIKLDMTGGAMGDLSNIIYQGKKQNGDDFQRTGQVWAFNGIANLAENPMFSSKAGETIIVEISNNTRWPHAMHVHGHHFRVISRSASEIDAGKPWRDTALIGPEQTIEIAFVVDNRGKWLFHCHMLEHAAAGMTTCFEVS</sequence>
<feature type="domain" description="Plastocyanin-like" evidence="4">
    <location>
        <begin position="45"/>
        <end position="156"/>
    </location>
</feature>
<dbReference type="SUPFAM" id="SSF49503">
    <property type="entry name" value="Cupredoxins"/>
    <property type="match status" value="3"/>
</dbReference>
<keyword evidence="1" id="KW-0479">Metal-binding</keyword>